<gene>
    <name evidence="13" type="ORF">JIN87_19695</name>
</gene>
<reference evidence="13" key="1">
    <citation type="submission" date="2021-01" db="EMBL/GenBank/DDBJ databases">
        <title>Modified the classification status of verrucomicrobia.</title>
        <authorList>
            <person name="Feng X."/>
        </authorList>
    </citation>
    <scope>NUCLEOTIDE SEQUENCE</scope>
    <source>
        <strain evidence="13">KCTC 13126</strain>
    </source>
</reference>
<feature type="domain" description="TonB-dependent receptor plug" evidence="12">
    <location>
        <begin position="75"/>
        <end position="187"/>
    </location>
</feature>
<dbReference type="Proteomes" id="UP000617628">
    <property type="component" value="Unassembled WGS sequence"/>
</dbReference>
<dbReference type="Gene3D" id="2.40.170.20">
    <property type="entry name" value="TonB-dependent receptor, beta-barrel domain"/>
    <property type="match status" value="2"/>
</dbReference>
<evidence type="ECO:0000256" key="4">
    <source>
        <dbReference type="ARBA" id="ARBA00022496"/>
    </source>
</evidence>
<evidence type="ECO:0000256" key="8">
    <source>
        <dbReference type="ARBA" id="ARBA00023065"/>
    </source>
</evidence>
<dbReference type="InterPro" id="IPR036942">
    <property type="entry name" value="Beta-barrel_TonB_sf"/>
</dbReference>
<sequence length="1198" mass="133702">MTRKTHPNSVRSRSIMRGIGSVSLGAALIAPSLLLAQEDEEEEVFELSPFTVDGSQDEGYRATSTLAGSRIRTDLKDVGAAVTVITKEFLDDLGAVDNETLLAYTPSMEVGGTHGNFSGASGDSNLSERDTFNNPNGNTRVRGLARADNTRNFFLSDVPWDGYVVDRVDMSRGPSAILFGLGSPAGVINATTQDANFSDEKKLELKFSKYGSMRAMARTNFVLIEDQLAAKVAVVSDRQKFRQDPAFDDRERIYLAAKWKPNFLNGDGKRFSLKGNFEHGNVRSNRPRVLTPKDHITPFFNPVGRDEDGNYPATPGVGKGVFDPALVRLGELDELGHGQLNKEVNVNGEDMLNPYWTPVLGNYAQLFGGPLFVYDTPGGGLDRVLITEPHFRGALGPDGEVDDAFDNYPYTRMTSIGGYGGYANNVQLPGYEFGLYKDYHLSDPSIFNFYNKLIDGPNKNEWSDWDALNLSLEQTFLNDKVGFEISYYDQQYTEGRVSLSTKDAIYVDTNSHLADGSVNPNAGRPFISDAFQSGNRFATKDRDSYRITAFAEYDFRDHSEGWLARIFGKHRVNAVKSEENVFTDTRSFHRYRMEEAYYEYTGAVRWSDNANQPNTTHYIGPALFDYDSAAGLNLSNLTGMQLLPSTADVRYFDTTWTANVDPGAEWITPDGDVSTQSENWDNYAGWTTRSFGVVDALQGDNMDTMTGNANLSELTVQSEVAVWQGWFLNDSIVGMYGVRTDDTSSNVFGAPRIEPDSPEAIAGGPVGFVDVSPEVYRFTADPREDSKSSTSYSIVTHVDALPGMDWLPVNVSLSYNESENFQPAASRVDMFGHPLDVPTGDTVDKAISISTKDRKYSLKITDYETTSNLSNSSYIPGTWMVGRFVAWGENWANVHQYNIDNGWTLAGVGDKKAWRWNMKNPDGIFDQEFEDKAIADWRDFVDAIHTEFPDYTEAWSLDDPGGEPKFYHTIDPAGLTYTQDAVSKGREYEFHARINDNWNLTFNAAQTHAVRKNVGGEAMIEWVAFVDKWFNETNAGDIRIWSGGGPSIKQTWQSAFRSNYALTELLESTASSELREWRFNAVTRYGFKDGRLKGLNIGGAVRWGDDPILGYAPIETEDGSLSYDLDNPYMGPDDTQIDFFTNYTKKLKNGTRWKMQLNIRNLFADDKLIPLSVQPDGTPAGFRIPSDRTWSITNTFDF</sequence>
<keyword evidence="10" id="KW-0998">Cell outer membrane</keyword>
<proteinExistence type="predicted"/>
<dbReference type="GO" id="GO:0015344">
    <property type="term" value="F:siderophore uptake transmembrane transporter activity"/>
    <property type="evidence" value="ECO:0007669"/>
    <property type="project" value="TreeGrafter"/>
</dbReference>
<keyword evidence="4" id="KW-0410">Iron transport</keyword>
<keyword evidence="3" id="KW-1134">Transmembrane beta strand</keyword>
<protein>
    <submittedName>
        <fullName evidence="13">TonB-dependent receptor</fullName>
    </submittedName>
</protein>
<dbReference type="InterPro" id="IPR039426">
    <property type="entry name" value="TonB-dep_rcpt-like"/>
</dbReference>
<keyword evidence="7" id="KW-0408">Iron</keyword>
<dbReference type="PANTHER" id="PTHR32552:SF68">
    <property type="entry name" value="FERRICHROME OUTER MEMBRANE TRANSPORTER_PHAGE RECEPTOR"/>
    <property type="match status" value="1"/>
</dbReference>
<comment type="subcellular location">
    <subcellularLocation>
        <location evidence="1">Cell outer membrane</location>
        <topology evidence="1">Multi-pass membrane protein</topology>
    </subcellularLocation>
</comment>
<dbReference type="PANTHER" id="PTHR32552">
    <property type="entry name" value="FERRICHROME IRON RECEPTOR-RELATED"/>
    <property type="match status" value="1"/>
</dbReference>
<keyword evidence="13" id="KW-0675">Receptor</keyword>
<keyword evidence="2" id="KW-0813">Transport</keyword>
<evidence type="ECO:0000259" key="12">
    <source>
        <dbReference type="Pfam" id="PF07715"/>
    </source>
</evidence>
<evidence type="ECO:0000256" key="2">
    <source>
        <dbReference type="ARBA" id="ARBA00022448"/>
    </source>
</evidence>
<evidence type="ECO:0000256" key="3">
    <source>
        <dbReference type="ARBA" id="ARBA00022452"/>
    </source>
</evidence>
<keyword evidence="8" id="KW-0406">Ion transport</keyword>
<keyword evidence="14" id="KW-1185">Reference proteome</keyword>
<dbReference type="EMBL" id="JAENIL010000041">
    <property type="protein sequence ID" value="MBK1879118.1"/>
    <property type="molecule type" value="Genomic_DNA"/>
</dbReference>
<keyword evidence="5" id="KW-0812">Transmembrane</keyword>
<keyword evidence="6" id="KW-0732">Signal</keyword>
<comment type="caution">
    <text evidence="13">The sequence shown here is derived from an EMBL/GenBank/DDBJ whole genome shotgun (WGS) entry which is preliminary data.</text>
</comment>
<evidence type="ECO:0000256" key="7">
    <source>
        <dbReference type="ARBA" id="ARBA00023004"/>
    </source>
</evidence>
<evidence type="ECO:0000313" key="13">
    <source>
        <dbReference type="EMBL" id="MBK1879118.1"/>
    </source>
</evidence>
<name>A0A934RZE5_9BACT</name>
<feature type="region of interest" description="Disordered" evidence="11">
    <location>
        <begin position="114"/>
        <end position="140"/>
    </location>
</feature>
<evidence type="ECO:0000256" key="9">
    <source>
        <dbReference type="ARBA" id="ARBA00023136"/>
    </source>
</evidence>
<accession>A0A934RZE5</accession>
<feature type="compositionally biased region" description="Polar residues" evidence="11">
    <location>
        <begin position="115"/>
        <end position="125"/>
    </location>
</feature>
<dbReference type="Pfam" id="PF07715">
    <property type="entry name" value="Plug"/>
    <property type="match status" value="1"/>
</dbReference>
<evidence type="ECO:0000256" key="11">
    <source>
        <dbReference type="SAM" id="MobiDB-lite"/>
    </source>
</evidence>
<dbReference type="SUPFAM" id="SSF56935">
    <property type="entry name" value="Porins"/>
    <property type="match status" value="1"/>
</dbReference>
<evidence type="ECO:0000256" key="10">
    <source>
        <dbReference type="ARBA" id="ARBA00023237"/>
    </source>
</evidence>
<evidence type="ECO:0000313" key="14">
    <source>
        <dbReference type="Proteomes" id="UP000617628"/>
    </source>
</evidence>
<dbReference type="GO" id="GO:0009279">
    <property type="term" value="C:cell outer membrane"/>
    <property type="evidence" value="ECO:0007669"/>
    <property type="project" value="UniProtKB-SubCell"/>
</dbReference>
<dbReference type="InterPro" id="IPR012910">
    <property type="entry name" value="Plug_dom"/>
</dbReference>
<evidence type="ECO:0000256" key="1">
    <source>
        <dbReference type="ARBA" id="ARBA00004571"/>
    </source>
</evidence>
<evidence type="ECO:0000256" key="6">
    <source>
        <dbReference type="ARBA" id="ARBA00022729"/>
    </source>
</evidence>
<keyword evidence="9" id="KW-0472">Membrane</keyword>
<evidence type="ECO:0000256" key="5">
    <source>
        <dbReference type="ARBA" id="ARBA00022692"/>
    </source>
</evidence>
<organism evidence="13 14">
    <name type="scientific">Pelagicoccus mobilis</name>
    <dbReference type="NCBI Taxonomy" id="415221"/>
    <lineage>
        <taxon>Bacteria</taxon>
        <taxon>Pseudomonadati</taxon>
        <taxon>Verrucomicrobiota</taxon>
        <taxon>Opitutia</taxon>
        <taxon>Puniceicoccales</taxon>
        <taxon>Pelagicoccaceae</taxon>
        <taxon>Pelagicoccus</taxon>
    </lineage>
</organism>
<dbReference type="AlphaFoldDB" id="A0A934RZE5"/>